<comment type="caution">
    <text evidence="3">The sequence shown here is derived from an EMBL/GenBank/DDBJ whole genome shotgun (WGS) entry which is preliminary data.</text>
</comment>
<feature type="region of interest" description="Disordered" evidence="1">
    <location>
        <begin position="21"/>
        <end position="62"/>
    </location>
</feature>
<feature type="chain" id="PRO_5018677369" evidence="2">
    <location>
        <begin position="22"/>
        <end position="189"/>
    </location>
</feature>
<sequence>MLPILLAGILCLLTRLDTVTCQPDSPQANRNEPEASDSRRPDSRVTLAGSRSESNGSEAINATDGFEANSNCTPLSTFLVSGLSPTGSSASAADKTTGSGKTEAVVEKLTASHKDAVPFQWNAKPGVVINSCDHPADAVMLGAKIIERVNGPEEVDYVAVNDSSFPASSRGPEKTNRLVASVQQMKEGM</sequence>
<accession>A0A3S5BUK9</accession>
<feature type="signal peptide" evidence="2">
    <location>
        <begin position="1"/>
        <end position="21"/>
    </location>
</feature>
<dbReference type="AlphaFoldDB" id="A0A3S5BUK9"/>
<dbReference type="EMBL" id="CAAALY010040151">
    <property type="protein sequence ID" value="VEL19113.1"/>
    <property type="molecule type" value="Genomic_DNA"/>
</dbReference>
<evidence type="ECO:0000256" key="1">
    <source>
        <dbReference type="SAM" id="MobiDB-lite"/>
    </source>
</evidence>
<feature type="compositionally biased region" description="Polar residues" evidence="1">
    <location>
        <begin position="49"/>
        <end position="60"/>
    </location>
</feature>
<organism evidence="3 4">
    <name type="scientific">Protopolystoma xenopodis</name>
    <dbReference type="NCBI Taxonomy" id="117903"/>
    <lineage>
        <taxon>Eukaryota</taxon>
        <taxon>Metazoa</taxon>
        <taxon>Spiralia</taxon>
        <taxon>Lophotrochozoa</taxon>
        <taxon>Platyhelminthes</taxon>
        <taxon>Monogenea</taxon>
        <taxon>Polyopisthocotylea</taxon>
        <taxon>Polystomatidea</taxon>
        <taxon>Polystomatidae</taxon>
        <taxon>Protopolystoma</taxon>
    </lineage>
</organism>
<evidence type="ECO:0000313" key="4">
    <source>
        <dbReference type="Proteomes" id="UP000784294"/>
    </source>
</evidence>
<reference evidence="3" key="1">
    <citation type="submission" date="2018-11" db="EMBL/GenBank/DDBJ databases">
        <authorList>
            <consortium name="Pathogen Informatics"/>
        </authorList>
    </citation>
    <scope>NUCLEOTIDE SEQUENCE</scope>
</reference>
<feature type="compositionally biased region" description="Basic and acidic residues" evidence="1">
    <location>
        <begin position="31"/>
        <end position="43"/>
    </location>
</feature>
<protein>
    <submittedName>
        <fullName evidence="3">Uncharacterized protein</fullName>
    </submittedName>
</protein>
<dbReference type="Proteomes" id="UP000784294">
    <property type="component" value="Unassembled WGS sequence"/>
</dbReference>
<proteinExistence type="predicted"/>
<evidence type="ECO:0000313" key="3">
    <source>
        <dbReference type="EMBL" id="VEL19113.1"/>
    </source>
</evidence>
<gene>
    <name evidence="3" type="ORF">PXEA_LOCUS12553</name>
</gene>
<feature type="compositionally biased region" description="Polar residues" evidence="1">
    <location>
        <begin position="21"/>
        <end position="30"/>
    </location>
</feature>
<keyword evidence="2" id="KW-0732">Signal</keyword>
<keyword evidence="4" id="KW-1185">Reference proteome</keyword>
<evidence type="ECO:0000256" key="2">
    <source>
        <dbReference type="SAM" id="SignalP"/>
    </source>
</evidence>
<name>A0A3S5BUK9_9PLAT</name>